<dbReference type="InterPro" id="IPR036610">
    <property type="entry name" value="PEBP-like_sf"/>
</dbReference>
<sequence>MLVKQIFSVWAASSLVLLAVPGTTVAAQVAELTVSSSAFADGEAIPLRNSAYGDNLSPELSWSGAPEGTEAFTLVLTDSDVPMPNGFVHWVIYNIPGTATGLPENIPSDTPVLTGSAAIAGTTQGVMGMRNPGYFGPRPPAGAGVHHYVFSLYALDTDLELAAGLAREAVMLAIEGHIIGEGQVTGIFESER</sequence>
<dbReference type="PANTHER" id="PTHR30289:SF1">
    <property type="entry name" value="PEBP (PHOSPHATIDYLETHANOLAMINE-BINDING PROTEIN) FAMILY PROTEIN"/>
    <property type="match status" value="1"/>
</dbReference>
<dbReference type="Gene3D" id="3.90.280.10">
    <property type="entry name" value="PEBP-like"/>
    <property type="match status" value="1"/>
</dbReference>
<dbReference type="SUPFAM" id="SSF49777">
    <property type="entry name" value="PEBP-like"/>
    <property type="match status" value="1"/>
</dbReference>
<dbReference type="PANTHER" id="PTHR30289">
    <property type="entry name" value="UNCHARACTERIZED PROTEIN YBCL-RELATED"/>
    <property type="match status" value="1"/>
</dbReference>
<organism evidence="1">
    <name type="scientific">marine metagenome</name>
    <dbReference type="NCBI Taxonomy" id="408172"/>
    <lineage>
        <taxon>unclassified sequences</taxon>
        <taxon>metagenomes</taxon>
        <taxon>ecological metagenomes</taxon>
    </lineage>
</organism>
<name>A0A381NWM0_9ZZZZ</name>
<protein>
    <recommendedName>
        <fullName evidence="2">YbhB/YbcL family Raf kinase inhibitor-like protein</fullName>
    </recommendedName>
</protein>
<gene>
    <name evidence="1" type="ORF">METZ01_LOCUS11814</name>
</gene>
<dbReference type="CDD" id="cd00865">
    <property type="entry name" value="PEBP_bact_arch"/>
    <property type="match status" value="1"/>
</dbReference>
<dbReference type="InterPro" id="IPR008914">
    <property type="entry name" value="PEBP"/>
</dbReference>
<evidence type="ECO:0000313" key="1">
    <source>
        <dbReference type="EMBL" id="SUZ58960.1"/>
    </source>
</evidence>
<evidence type="ECO:0008006" key="2">
    <source>
        <dbReference type="Google" id="ProtNLM"/>
    </source>
</evidence>
<dbReference type="NCBIfam" id="TIGR00481">
    <property type="entry name" value="YbhB/YbcL family Raf kinase inhibitor-like protein"/>
    <property type="match status" value="1"/>
</dbReference>
<dbReference type="InterPro" id="IPR005247">
    <property type="entry name" value="YbhB_YbcL/LppC-like"/>
</dbReference>
<dbReference type="AlphaFoldDB" id="A0A381NWM0"/>
<dbReference type="EMBL" id="UINC01000654">
    <property type="protein sequence ID" value="SUZ58960.1"/>
    <property type="molecule type" value="Genomic_DNA"/>
</dbReference>
<reference evidence="1" key="1">
    <citation type="submission" date="2018-05" db="EMBL/GenBank/DDBJ databases">
        <authorList>
            <person name="Lanie J.A."/>
            <person name="Ng W.-L."/>
            <person name="Kazmierczak K.M."/>
            <person name="Andrzejewski T.M."/>
            <person name="Davidsen T.M."/>
            <person name="Wayne K.J."/>
            <person name="Tettelin H."/>
            <person name="Glass J.I."/>
            <person name="Rusch D."/>
            <person name="Podicherti R."/>
            <person name="Tsui H.-C.T."/>
            <person name="Winkler M.E."/>
        </authorList>
    </citation>
    <scope>NUCLEOTIDE SEQUENCE</scope>
</reference>
<accession>A0A381NWM0</accession>
<proteinExistence type="predicted"/>
<dbReference type="Pfam" id="PF01161">
    <property type="entry name" value="PBP"/>
    <property type="match status" value="1"/>
</dbReference>